<keyword evidence="6" id="KW-1185">Reference proteome</keyword>
<dbReference type="Proteomes" id="UP000024635">
    <property type="component" value="Unassembled WGS sequence"/>
</dbReference>
<evidence type="ECO:0000256" key="1">
    <source>
        <dbReference type="PROSITE-ProRule" id="PRU00371"/>
    </source>
</evidence>
<feature type="compositionally biased region" description="Basic and acidic residues" evidence="2">
    <location>
        <begin position="183"/>
        <end position="197"/>
    </location>
</feature>
<comment type="subcellular location">
    <subcellularLocation>
        <location evidence="1">Nucleus</location>
    </subcellularLocation>
</comment>
<dbReference type="EMBL" id="JARK01001352">
    <property type="protein sequence ID" value="EYC22964.1"/>
    <property type="molecule type" value="Genomic_DNA"/>
</dbReference>
<proteinExistence type="predicted"/>
<dbReference type="GO" id="GO:0003677">
    <property type="term" value="F:DNA binding"/>
    <property type="evidence" value="ECO:0007669"/>
    <property type="project" value="InterPro"/>
</dbReference>
<dbReference type="PROSITE" id="PS51031">
    <property type="entry name" value="BESS"/>
    <property type="match status" value="1"/>
</dbReference>
<organism evidence="5 6">
    <name type="scientific">Ancylostoma ceylanicum</name>
    <dbReference type="NCBI Taxonomy" id="53326"/>
    <lineage>
        <taxon>Eukaryota</taxon>
        <taxon>Metazoa</taxon>
        <taxon>Ecdysozoa</taxon>
        <taxon>Nematoda</taxon>
        <taxon>Chromadorea</taxon>
        <taxon>Rhabditida</taxon>
        <taxon>Rhabditina</taxon>
        <taxon>Rhabditomorpha</taxon>
        <taxon>Strongyloidea</taxon>
        <taxon>Ancylostomatidae</taxon>
        <taxon>Ancylostomatinae</taxon>
        <taxon>Ancylostoma</taxon>
    </lineage>
</organism>
<feature type="region of interest" description="Disordered" evidence="2">
    <location>
        <begin position="164"/>
        <end position="197"/>
    </location>
</feature>
<dbReference type="InterPro" id="IPR006578">
    <property type="entry name" value="MADF-dom"/>
</dbReference>
<dbReference type="GO" id="GO:0005634">
    <property type="term" value="C:nucleus"/>
    <property type="evidence" value="ECO:0007669"/>
    <property type="project" value="UniProtKB-SubCell"/>
</dbReference>
<keyword evidence="1" id="KW-0539">Nucleus</keyword>
<dbReference type="PANTHER" id="PTHR12243:SF60">
    <property type="entry name" value="SI:CH211-15D5.12-RELATED"/>
    <property type="match status" value="1"/>
</dbReference>
<reference evidence="6" key="1">
    <citation type="journal article" date="2015" name="Nat. Genet.">
        <title>The genome and transcriptome of the zoonotic hookworm Ancylostoma ceylanicum identify infection-specific gene families.</title>
        <authorList>
            <person name="Schwarz E.M."/>
            <person name="Hu Y."/>
            <person name="Antoshechkin I."/>
            <person name="Miller M.M."/>
            <person name="Sternberg P.W."/>
            <person name="Aroian R.V."/>
        </authorList>
    </citation>
    <scope>NUCLEOTIDE SEQUENCE</scope>
    <source>
        <strain evidence="6">HY135</strain>
    </source>
</reference>
<evidence type="ECO:0008006" key="7">
    <source>
        <dbReference type="Google" id="ProtNLM"/>
    </source>
</evidence>
<dbReference type="OrthoDB" id="5984255at2759"/>
<feature type="region of interest" description="Disordered" evidence="2">
    <location>
        <begin position="294"/>
        <end position="331"/>
    </location>
</feature>
<evidence type="ECO:0000259" key="3">
    <source>
        <dbReference type="PROSITE" id="PS51029"/>
    </source>
</evidence>
<feature type="compositionally biased region" description="Acidic residues" evidence="2">
    <location>
        <begin position="294"/>
        <end position="306"/>
    </location>
</feature>
<dbReference type="STRING" id="53326.A0A016V5L9"/>
<dbReference type="GO" id="GO:0005667">
    <property type="term" value="C:transcription regulator complex"/>
    <property type="evidence" value="ECO:0007669"/>
    <property type="project" value="TreeGrafter"/>
</dbReference>
<dbReference type="PROSITE" id="PS51029">
    <property type="entry name" value="MADF"/>
    <property type="match status" value="1"/>
</dbReference>
<dbReference type="SMART" id="SM00595">
    <property type="entry name" value="MADF"/>
    <property type="match status" value="1"/>
</dbReference>
<evidence type="ECO:0000259" key="4">
    <source>
        <dbReference type="PROSITE" id="PS51031"/>
    </source>
</evidence>
<dbReference type="InterPro" id="IPR039353">
    <property type="entry name" value="TF_Adf1"/>
</dbReference>
<gene>
    <name evidence="5" type="primary">Acey_s0016.g3040</name>
    <name evidence="5" type="synonym">Acey-madf-5</name>
    <name evidence="5" type="ORF">Y032_0016g3040</name>
</gene>
<dbReference type="PANTHER" id="PTHR12243">
    <property type="entry name" value="MADF DOMAIN TRANSCRIPTION FACTOR"/>
    <property type="match status" value="1"/>
</dbReference>
<dbReference type="GO" id="GO:0006357">
    <property type="term" value="P:regulation of transcription by RNA polymerase II"/>
    <property type="evidence" value="ECO:0007669"/>
    <property type="project" value="TreeGrafter"/>
</dbReference>
<sequence>MANIFRSMSFQPAFNARLIAEVKKYPCLYNHAKRGSGDTMERMRIWEKIAAAVDSNCSGDFAKKRWLQLRDRYRKELKTAIKQNFVTPVRWCYFSHLSWLDPYLKDNLVLTACDGYSESNDGFSVDVFGLSSVKTELDDSDCGQSSSVMEASVIDRLLASTHQISSQKDEAEDQNVAGSGAEEEGKPGSEKGSEPPAKEICDKRFEKGDAAPGAAGMVQLPHALPSSVVKNQIMARYQQLEQAMIKQAVNTGKSVMDWMNDEDFLYCRIIGVRLKRMEPRKRKRIRAQIMSLLEESENELEEDDDSMSSPNMDGGESSGYDHSLLDVTNEH</sequence>
<evidence type="ECO:0000313" key="6">
    <source>
        <dbReference type="Proteomes" id="UP000024635"/>
    </source>
</evidence>
<name>A0A016V5L9_9BILA</name>
<feature type="domain" description="MADF" evidence="3">
    <location>
        <begin position="17"/>
        <end position="105"/>
    </location>
</feature>
<feature type="domain" description="BESS" evidence="4">
    <location>
        <begin position="260"/>
        <end position="299"/>
    </location>
</feature>
<comment type="caution">
    <text evidence="5">The sequence shown here is derived from an EMBL/GenBank/DDBJ whole genome shotgun (WGS) entry which is preliminary data.</text>
</comment>
<dbReference type="AlphaFoldDB" id="A0A016V5L9"/>
<dbReference type="InterPro" id="IPR004210">
    <property type="entry name" value="BESS_motif"/>
</dbReference>
<protein>
    <recommendedName>
        <fullName evidence="7">MADF domain-containing protein</fullName>
    </recommendedName>
</protein>
<dbReference type="Pfam" id="PF10545">
    <property type="entry name" value="MADF_DNA_bdg"/>
    <property type="match status" value="1"/>
</dbReference>
<accession>A0A016V5L9</accession>
<evidence type="ECO:0000256" key="2">
    <source>
        <dbReference type="SAM" id="MobiDB-lite"/>
    </source>
</evidence>
<evidence type="ECO:0000313" key="5">
    <source>
        <dbReference type="EMBL" id="EYC22964.1"/>
    </source>
</evidence>